<keyword evidence="3" id="KW-1185">Reference proteome</keyword>
<sequence length="150" mass="14939">MPPRNAHYTPTASDAPDPASDPPTPSPAAADTPGAAPRDANGEPPPPAATLNGRDAQSQGEAHGGSNGDSNGDSPMSAEGSNGESTGTSHAASHAHTNGTNGAHTDDGTAPRTARPRPRSSSPAEAILANWGTLTPAEQAAWRALQGEEP</sequence>
<comment type="caution">
    <text evidence="2">The sequence shown here is derived from an EMBL/GenBank/DDBJ whole genome shotgun (WGS) entry which is preliminary data.</text>
</comment>
<evidence type="ECO:0000256" key="1">
    <source>
        <dbReference type="SAM" id="MobiDB-lite"/>
    </source>
</evidence>
<reference evidence="2 3" key="1">
    <citation type="submission" date="2021-08" db="EMBL/GenBank/DDBJ databases">
        <title>Draft Genome Sequence of Phanerochaete sordida strain YK-624.</title>
        <authorList>
            <person name="Mori T."/>
            <person name="Dohra H."/>
            <person name="Suzuki T."/>
            <person name="Kawagishi H."/>
            <person name="Hirai H."/>
        </authorList>
    </citation>
    <scope>NUCLEOTIDE SEQUENCE [LARGE SCALE GENOMIC DNA]</scope>
    <source>
        <strain evidence="2 3">YK-624</strain>
    </source>
</reference>
<feature type="compositionally biased region" description="Low complexity" evidence="1">
    <location>
        <begin position="9"/>
        <end position="18"/>
    </location>
</feature>
<proteinExistence type="predicted"/>
<feature type="compositionally biased region" description="Polar residues" evidence="1">
    <location>
        <begin position="79"/>
        <end position="103"/>
    </location>
</feature>
<gene>
    <name evidence="2" type="ORF">PsYK624_150810</name>
</gene>
<accession>A0A9P3LLM1</accession>
<evidence type="ECO:0000313" key="2">
    <source>
        <dbReference type="EMBL" id="GJE98844.1"/>
    </source>
</evidence>
<feature type="compositionally biased region" description="Low complexity" evidence="1">
    <location>
        <begin position="27"/>
        <end position="39"/>
    </location>
</feature>
<dbReference type="EMBL" id="BPQB01000095">
    <property type="protein sequence ID" value="GJE98844.1"/>
    <property type="molecule type" value="Genomic_DNA"/>
</dbReference>
<name>A0A9P3LLM1_9APHY</name>
<feature type="region of interest" description="Disordered" evidence="1">
    <location>
        <begin position="1"/>
        <end position="133"/>
    </location>
</feature>
<evidence type="ECO:0000313" key="3">
    <source>
        <dbReference type="Proteomes" id="UP000703269"/>
    </source>
</evidence>
<protein>
    <submittedName>
        <fullName evidence="2">Uncharacterized protein</fullName>
    </submittedName>
</protein>
<dbReference type="AlphaFoldDB" id="A0A9P3LLM1"/>
<dbReference type="Proteomes" id="UP000703269">
    <property type="component" value="Unassembled WGS sequence"/>
</dbReference>
<organism evidence="2 3">
    <name type="scientific">Phanerochaete sordida</name>
    <dbReference type="NCBI Taxonomy" id="48140"/>
    <lineage>
        <taxon>Eukaryota</taxon>
        <taxon>Fungi</taxon>
        <taxon>Dikarya</taxon>
        <taxon>Basidiomycota</taxon>
        <taxon>Agaricomycotina</taxon>
        <taxon>Agaricomycetes</taxon>
        <taxon>Polyporales</taxon>
        <taxon>Phanerochaetaceae</taxon>
        <taxon>Phanerochaete</taxon>
    </lineage>
</organism>